<name>A0A5K7ZGL9_9BACT</name>
<gene>
    <name evidence="1" type="ORF">DSCW_26640</name>
</gene>
<dbReference type="OrthoDB" id="5419800at2"/>
<evidence type="ECO:0000313" key="2">
    <source>
        <dbReference type="Proteomes" id="UP000427769"/>
    </source>
</evidence>
<accession>A0A5K7ZGL9</accession>
<protein>
    <submittedName>
        <fullName evidence="1">Uncharacterized protein</fullName>
    </submittedName>
</protein>
<dbReference type="Proteomes" id="UP000427769">
    <property type="component" value="Chromosome"/>
</dbReference>
<dbReference type="RefSeq" id="WP_155304188.1">
    <property type="nucleotide sequence ID" value="NZ_AP021875.1"/>
</dbReference>
<reference evidence="1 2" key="1">
    <citation type="submission" date="2019-11" db="EMBL/GenBank/DDBJ databases">
        <title>Comparative genomics of hydrocarbon-degrading Desulfosarcina strains.</title>
        <authorList>
            <person name="Watanabe M."/>
            <person name="Kojima H."/>
            <person name="Fukui M."/>
        </authorList>
    </citation>
    <scope>NUCLEOTIDE SEQUENCE [LARGE SCALE GENOMIC DNA]</scope>
    <source>
        <strain evidence="1 2">PP31</strain>
    </source>
</reference>
<proteinExistence type="predicted"/>
<keyword evidence="2" id="KW-1185">Reference proteome</keyword>
<sequence length="210" mass="23718">MSYGDPKKKNPSPAFISSSGLRGRQSVRATFKLSSGCIAAISIVAAQLGIKQKSLFDHLAQDSESLNAIAKEVRNARVRAENRVQKTYVISRSSLLLLDEISRAFNAPRDALVEFSVRRLLPVIDKEQKRYESRKAAFDGIRRHFETGRQLLDNMREELGEDDPVVAKLDSVMENYAGAARAIEIFLERTRGIEDFDPEDLNQMDVQFER</sequence>
<organism evidence="1 2">
    <name type="scientific">Desulfosarcina widdelii</name>
    <dbReference type="NCBI Taxonomy" id="947919"/>
    <lineage>
        <taxon>Bacteria</taxon>
        <taxon>Pseudomonadati</taxon>
        <taxon>Thermodesulfobacteriota</taxon>
        <taxon>Desulfobacteria</taxon>
        <taxon>Desulfobacterales</taxon>
        <taxon>Desulfosarcinaceae</taxon>
        <taxon>Desulfosarcina</taxon>
    </lineage>
</organism>
<dbReference type="AlphaFoldDB" id="A0A5K7ZGL9"/>
<dbReference type="EMBL" id="AP021875">
    <property type="protein sequence ID" value="BBO75247.1"/>
    <property type="molecule type" value="Genomic_DNA"/>
</dbReference>
<evidence type="ECO:0000313" key="1">
    <source>
        <dbReference type="EMBL" id="BBO75247.1"/>
    </source>
</evidence>
<dbReference type="KEGG" id="dwd:DSCW_26640"/>